<dbReference type="InParanoid" id="W5M0M4"/>
<dbReference type="EMBL" id="AHAT01021182">
    <property type="status" value="NOT_ANNOTATED_CDS"/>
    <property type="molecule type" value="Genomic_DNA"/>
</dbReference>
<dbReference type="eggNOG" id="KOG0076">
    <property type="taxonomic scope" value="Eukaryota"/>
</dbReference>
<name>W5M0M4_LEPOC</name>
<evidence type="ECO:0000256" key="3">
    <source>
        <dbReference type="ARBA" id="ARBA00022741"/>
    </source>
</evidence>
<reference evidence="13" key="1">
    <citation type="submission" date="2011-12" db="EMBL/GenBank/DDBJ databases">
        <title>The Draft Genome of Lepisosteus oculatus.</title>
        <authorList>
            <consortium name="The Broad Institute Genome Assembly &amp; Analysis Group"/>
            <consortium name="Computational R&amp;D Group"/>
            <consortium name="and Sequencing Platform"/>
            <person name="Di Palma F."/>
            <person name="Alfoldi J."/>
            <person name="Johnson J."/>
            <person name="Berlin A."/>
            <person name="Gnerre S."/>
            <person name="Jaffe D."/>
            <person name="MacCallum I."/>
            <person name="Young S."/>
            <person name="Walker B.J."/>
            <person name="Lander E.S."/>
            <person name="Lindblad-Toh K."/>
        </authorList>
    </citation>
    <scope>NUCLEOTIDE SEQUENCE [LARGE SCALE GENOMIC DNA]</scope>
</reference>
<evidence type="ECO:0000256" key="9">
    <source>
        <dbReference type="ARBA" id="ARBA00039478"/>
    </source>
</evidence>
<dbReference type="AlphaFoldDB" id="W5M0M4"/>
<dbReference type="SMART" id="SM00178">
    <property type="entry name" value="SAR"/>
    <property type="match status" value="1"/>
</dbReference>
<feature type="binding site" evidence="11">
    <location>
        <position position="56"/>
    </location>
    <ligand>
        <name>Mg(2+)</name>
        <dbReference type="ChEBI" id="CHEBI:18420"/>
    </ligand>
</feature>
<dbReference type="GO" id="GO:0006886">
    <property type="term" value="P:intracellular protein transport"/>
    <property type="evidence" value="ECO:0000318"/>
    <property type="project" value="GO_Central"/>
</dbReference>
<keyword evidence="11" id="KW-0460">Magnesium</keyword>
<dbReference type="CDD" id="cd04160">
    <property type="entry name" value="Arfrp1"/>
    <property type="match status" value="1"/>
</dbReference>
<dbReference type="GO" id="GO:0005794">
    <property type="term" value="C:Golgi apparatus"/>
    <property type="evidence" value="ECO:0000318"/>
    <property type="project" value="GO_Central"/>
</dbReference>
<organism evidence="12 13">
    <name type="scientific">Lepisosteus oculatus</name>
    <name type="common">Spotted gar</name>
    <dbReference type="NCBI Taxonomy" id="7918"/>
    <lineage>
        <taxon>Eukaryota</taxon>
        <taxon>Metazoa</taxon>
        <taxon>Chordata</taxon>
        <taxon>Craniata</taxon>
        <taxon>Vertebrata</taxon>
        <taxon>Euteleostomi</taxon>
        <taxon>Actinopterygii</taxon>
        <taxon>Neopterygii</taxon>
        <taxon>Holostei</taxon>
        <taxon>Semionotiformes</taxon>
        <taxon>Lepisosteidae</taxon>
        <taxon>Lepisosteus</taxon>
    </lineage>
</organism>
<evidence type="ECO:0000256" key="4">
    <source>
        <dbReference type="ARBA" id="ARBA00022990"/>
    </source>
</evidence>
<dbReference type="PROSITE" id="PS51419">
    <property type="entry name" value="RAB"/>
    <property type="match status" value="1"/>
</dbReference>
<dbReference type="NCBIfam" id="TIGR00231">
    <property type="entry name" value="small_GTP"/>
    <property type="match status" value="1"/>
</dbReference>
<keyword evidence="6 10" id="KW-0342">GTP-binding</keyword>
<keyword evidence="5" id="KW-0333">Golgi apparatus</keyword>
<dbReference type="FunFam" id="3.40.50.300:FF:000509">
    <property type="entry name" value="ADP-ribosylation factor-related protein 1"/>
    <property type="match status" value="1"/>
</dbReference>
<dbReference type="InterPro" id="IPR006689">
    <property type="entry name" value="Small_GTPase_ARF/SAR"/>
</dbReference>
<dbReference type="SUPFAM" id="SSF52540">
    <property type="entry name" value="P-loop containing nucleoside triphosphate hydrolases"/>
    <property type="match status" value="1"/>
</dbReference>
<comment type="subcellular location">
    <subcellularLocation>
        <location evidence="1">Golgi apparatus</location>
        <location evidence="1">trans-Golgi network</location>
    </subcellularLocation>
</comment>
<dbReference type="PROSITE" id="PS51417">
    <property type="entry name" value="ARF"/>
    <property type="match status" value="1"/>
</dbReference>
<dbReference type="GO" id="GO:0046872">
    <property type="term" value="F:metal ion binding"/>
    <property type="evidence" value="ECO:0007669"/>
    <property type="project" value="UniProtKB-KW"/>
</dbReference>
<dbReference type="InterPro" id="IPR024156">
    <property type="entry name" value="Small_GTPase_ARF"/>
</dbReference>
<dbReference type="PANTHER" id="PTHR45909">
    <property type="entry name" value="ADP-RIBOSYLATION FACTOR-RELATED PROTEIN 1"/>
    <property type="match status" value="1"/>
</dbReference>
<dbReference type="HOGENOM" id="CLU_040729_7_2_1"/>
<evidence type="ECO:0000313" key="12">
    <source>
        <dbReference type="Ensembl" id="ENSLOCP00000001931.1"/>
    </source>
</evidence>
<feature type="binding site" evidence="10">
    <location>
        <position position="78"/>
    </location>
    <ligand>
        <name>GTP</name>
        <dbReference type="ChEBI" id="CHEBI:37565"/>
    </ligand>
</feature>
<feature type="binding site" evidence="11">
    <location>
        <position position="31"/>
    </location>
    <ligand>
        <name>Mg(2+)</name>
        <dbReference type="ChEBI" id="CHEBI:18420"/>
    </ligand>
</feature>
<keyword evidence="11" id="KW-0479">Metal-binding</keyword>
<dbReference type="GO" id="GO:0005525">
    <property type="term" value="F:GTP binding"/>
    <property type="evidence" value="ECO:0000318"/>
    <property type="project" value="GO_Central"/>
</dbReference>
<keyword evidence="4" id="KW-0007">Acetylation</keyword>
<evidence type="ECO:0000256" key="5">
    <source>
        <dbReference type="ARBA" id="ARBA00023034"/>
    </source>
</evidence>
<dbReference type="PRINTS" id="PR00449">
    <property type="entry name" value="RASTRNSFRMNG"/>
</dbReference>
<feature type="binding site" evidence="10">
    <location>
        <begin position="24"/>
        <end position="31"/>
    </location>
    <ligand>
        <name>GTP</name>
        <dbReference type="ChEBI" id="CHEBI:37565"/>
    </ligand>
</feature>
<evidence type="ECO:0000256" key="6">
    <source>
        <dbReference type="ARBA" id="ARBA00023134"/>
    </source>
</evidence>
<protein>
    <recommendedName>
        <fullName evidence="9">ADP-ribosylation factor-related protein 1</fullName>
    </recommendedName>
</protein>
<dbReference type="GO" id="GO:0043001">
    <property type="term" value="P:Golgi to plasma membrane protein transport"/>
    <property type="evidence" value="ECO:0000318"/>
    <property type="project" value="GO_Central"/>
</dbReference>
<comment type="similarity">
    <text evidence="2">Belongs to the small GTPase superfamily. Arf family.</text>
</comment>
<evidence type="ECO:0000256" key="2">
    <source>
        <dbReference type="ARBA" id="ARBA00010290"/>
    </source>
</evidence>
<dbReference type="EMBL" id="AHAT01021183">
    <property type="status" value="NOT_ANNOTATED_CDS"/>
    <property type="molecule type" value="Genomic_DNA"/>
</dbReference>
<evidence type="ECO:0000256" key="8">
    <source>
        <dbReference type="ARBA" id="ARBA00038765"/>
    </source>
</evidence>
<dbReference type="GO" id="GO:0034067">
    <property type="term" value="P:protein localization to Golgi apparatus"/>
    <property type="evidence" value="ECO:0000318"/>
    <property type="project" value="GO_Central"/>
</dbReference>
<dbReference type="Ensembl" id="ENSLOCT00000001936.1">
    <property type="protein sequence ID" value="ENSLOCP00000001931.1"/>
    <property type="gene ID" value="ENSLOCG00000001677.1"/>
</dbReference>
<evidence type="ECO:0000256" key="10">
    <source>
        <dbReference type="PIRSR" id="PIRSR606689-1"/>
    </source>
</evidence>
<proteinExistence type="inferred from homology"/>
<dbReference type="InterPro" id="IPR027417">
    <property type="entry name" value="P-loop_NTPase"/>
</dbReference>
<sequence>MYTLLSGLYKYMFQKDEYCILILGLDNAGKTTFLEQTKTKFSKNYKGMSLSKITTTVGLNIGTIDVGKARLMFWDLGGQDELQSLWDKYYAESHGVIYVIDSTDEERLSESKNAFEKMISSEALEGVPLLVLANKQDVEGCLSVPEIKTAFKSICCPLLIISTRTCLVDIYMELCSQGVNEGIEWMVKCVVRNIHRPPRQKDIT</sequence>
<accession>W5M0M4</accession>
<dbReference type="PANTHER" id="PTHR45909:SF1">
    <property type="entry name" value="ADP-RIBOSYLATION FACTOR-RELATED PROTEIN 1"/>
    <property type="match status" value="1"/>
</dbReference>
<reference evidence="12" key="3">
    <citation type="submission" date="2025-09" db="UniProtKB">
        <authorList>
            <consortium name="Ensembl"/>
        </authorList>
    </citation>
    <scope>IDENTIFICATION</scope>
</reference>
<comment type="function">
    <text evidence="7">Trans-Golgi-associated GTPase that regulates protein sorting. Controls the targeting of ARL1 and its effector to the trans-Golgi. Required for the lipidation of chylomicrons in the intestine and required for VLDL lipidation in the liver.</text>
</comment>
<dbReference type="GeneTree" id="ENSGT00940000156407"/>
<evidence type="ECO:0000313" key="13">
    <source>
        <dbReference type="Proteomes" id="UP000018468"/>
    </source>
</evidence>
<feature type="binding site" evidence="10">
    <location>
        <begin position="134"/>
        <end position="137"/>
    </location>
    <ligand>
        <name>GTP</name>
        <dbReference type="ChEBI" id="CHEBI:37565"/>
    </ligand>
</feature>
<dbReference type="EMBL" id="AHAT01021181">
    <property type="status" value="NOT_ANNOTATED_CDS"/>
    <property type="molecule type" value="Genomic_DNA"/>
</dbReference>
<reference evidence="12" key="2">
    <citation type="submission" date="2025-08" db="UniProtKB">
        <authorList>
            <consortium name="Ensembl"/>
        </authorList>
    </citation>
    <scope>IDENTIFICATION</scope>
</reference>
<dbReference type="Gene3D" id="3.40.50.300">
    <property type="entry name" value="P-loop containing nucleotide triphosphate hydrolases"/>
    <property type="match status" value="1"/>
</dbReference>
<dbReference type="Bgee" id="ENSLOCG00000001677">
    <property type="expression patterns" value="Expressed in brain and 13 other cell types or tissues"/>
</dbReference>
<dbReference type="SMART" id="SM00177">
    <property type="entry name" value="ARF"/>
    <property type="match status" value="1"/>
</dbReference>
<dbReference type="Pfam" id="PF00025">
    <property type="entry name" value="Arf"/>
    <property type="match status" value="1"/>
</dbReference>
<dbReference type="OMA" id="NIERCVH"/>
<dbReference type="STRING" id="7918.ENSLOCP00000001931"/>
<keyword evidence="3 10" id="KW-0547">Nucleotide-binding</keyword>
<dbReference type="Proteomes" id="UP000018468">
    <property type="component" value="Linkage group LG18"/>
</dbReference>
<dbReference type="GO" id="GO:0003924">
    <property type="term" value="F:GTPase activity"/>
    <property type="evidence" value="ECO:0000318"/>
    <property type="project" value="GO_Central"/>
</dbReference>
<evidence type="ECO:0000256" key="1">
    <source>
        <dbReference type="ARBA" id="ARBA00004601"/>
    </source>
</evidence>
<evidence type="ECO:0000256" key="7">
    <source>
        <dbReference type="ARBA" id="ARBA00037377"/>
    </source>
</evidence>
<keyword evidence="13" id="KW-1185">Reference proteome</keyword>
<dbReference type="GO" id="GO:0016020">
    <property type="term" value="C:membrane"/>
    <property type="evidence" value="ECO:0007669"/>
    <property type="project" value="UniProtKB-ARBA"/>
</dbReference>
<comment type="subunit">
    <text evidence="8">Interacts with SYS1.</text>
</comment>
<dbReference type="FunCoup" id="W5M0M4">
    <property type="interactions" value="1381"/>
</dbReference>
<dbReference type="InterPro" id="IPR005225">
    <property type="entry name" value="Small_GTP-bd"/>
</dbReference>
<evidence type="ECO:0000256" key="11">
    <source>
        <dbReference type="PIRSR" id="PIRSR606689-2"/>
    </source>
</evidence>